<evidence type="ECO:0000313" key="11">
    <source>
        <dbReference type="Proteomes" id="UP000732377"/>
    </source>
</evidence>
<dbReference type="InterPro" id="IPR058245">
    <property type="entry name" value="NreC/VraR/RcsB-like_REC"/>
</dbReference>
<reference evidence="10" key="1">
    <citation type="submission" date="2017-11" db="EMBL/GenBank/DDBJ databases">
        <title>Three new genomes from thermophilic consortium.</title>
        <authorList>
            <person name="Quaggio R."/>
            <person name="Amgarten D."/>
            <person name="Setubal J.C."/>
        </authorList>
    </citation>
    <scope>NUCLEOTIDE SEQUENCE</scope>
    <source>
        <strain evidence="10">ZCTH01-B2</strain>
    </source>
</reference>
<dbReference type="EMBL" id="PIUK01000008">
    <property type="protein sequence ID" value="MBY6274957.1"/>
    <property type="molecule type" value="Genomic_DNA"/>
</dbReference>
<evidence type="ECO:0000313" key="10">
    <source>
        <dbReference type="EMBL" id="MBY6274957.1"/>
    </source>
</evidence>
<dbReference type="GO" id="GO:0000160">
    <property type="term" value="P:phosphorelay signal transduction system"/>
    <property type="evidence" value="ECO:0007669"/>
    <property type="project" value="InterPro"/>
</dbReference>
<evidence type="ECO:0000256" key="4">
    <source>
        <dbReference type="ARBA" id="ARBA00023125"/>
    </source>
</evidence>
<dbReference type="InterPro" id="IPR001789">
    <property type="entry name" value="Sig_transdc_resp-reg_receiver"/>
</dbReference>
<dbReference type="GO" id="GO:0006355">
    <property type="term" value="P:regulation of DNA-templated transcription"/>
    <property type="evidence" value="ECO:0007669"/>
    <property type="project" value="InterPro"/>
</dbReference>
<evidence type="ECO:0000259" key="8">
    <source>
        <dbReference type="PROSITE" id="PS50043"/>
    </source>
</evidence>
<gene>
    <name evidence="10" type="ORF">CWE10_01865</name>
</gene>
<dbReference type="SMART" id="SM00421">
    <property type="entry name" value="HTH_LUXR"/>
    <property type="match status" value="1"/>
</dbReference>
<dbReference type="PANTHER" id="PTHR43214:SF24">
    <property type="entry name" value="TRANSCRIPTIONAL REGULATORY PROTEIN NARL-RELATED"/>
    <property type="match status" value="1"/>
</dbReference>
<dbReference type="InterPro" id="IPR000792">
    <property type="entry name" value="Tscrpt_reg_LuxR_C"/>
</dbReference>
<dbReference type="Pfam" id="PF00072">
    <property type="entry name" value="Response_reg"/>
    <property type="match status" value="1"/>
</dbReference>
<feature type="modified residue" description="4-aspartylphosphate" evidence="7">
    <location>
        <position position="44"/>
    </location>
</feature>
<name>A0A953LIQ2_SYMTR</name>
<evidence type="ECO:0000256" key="3">
    <source>
        <dbReference type="ARBA" id="ARBA00023015"/>
    </source>
</evidence>
<sequence>MMVREGVRMVLQSEPDLELVGEAGRGEEAVELTKALKPDVVIMDISLPDMSGIEATRLIKEAVPETRVIGLTMHEEEPFVLEFLRAGADAYIVKRSAAADLVGAIRAVMEGQAVLDPAVTRAVVEGYVSRPGRAVGQPEEPCPLTPREREILVLIAEGLTNAEIARRLYISEKTVQTHRSNMLDKLGIHDRTELVRYAIRQGLVEP</sequence>
<evidence type="ECO:0000256" key="7">
    <source>
        <dbReference type="PROSITE-ProRule" id="PRU00169"/>
    </source>
</evidence>
<dbReference type="Pfam" id="PF00196">
    <property type="entry name" value="GerE"/>
    <property type="match status" value="1"/>
</dbReference>
<dbReference type="CDD" id="cd06170">
    <property type="entry name" value="LuxR_C_like"/>
    <property type="match status" value="1"/>
</dbReference>
<proteinExistence type="predicted"/>
<dbReference type="SMART" id="SM00448">
    <property type="entry name" value="REC"/>
    <property type="match status" value="1"/>
</dbReference>
<dbReference type="PRINTS" id="PR00038">
    <property type="entry name" value="HTHLUXR"/>
</dbReference>
<dbReference type="PROSITE" id="PS00622">
    <property type="entry name" value="HTH_LUXR_1"/>
    <property type="match status" value="1"/>
</dbReference>
<keyword evidence="3" id="KW-0805">Transcription regulation</keyword>
<evidence type="ECO:0000256" key="5">
    <source>
        <dbReference type="ARBA" id="ARBA00023163"/>
    </source>
</evidence>
<dbReference type="PROSITE" id="PS50043">
    <property type="entry name" value="HTH_LUXR_2"/>
    <property type="match status" value="1"/>
</dbReference>
<dbReference type="Proteomes" id="UP000732377">
    <property type="component" value="Unassembled WGS sequence"/>
</dbReference>
<dbReference type="SUPFAM" id="SSF52172">
    <property type="entry name" value="CheY-like"/>
    <property type="match status" value="1"/>
</dbReference>
<dbReference type="PROSITE" id="PS50110">
    <property type="entry name" value="RESPONSE_REGULATORY"/>
    <property type="match status" value="1"/>
</dbReference>
<dbReference type="CDD" id="cd17535">
    <property type="entry name" value="REC_NarL-like"/>
    <property type="match status" value="1"/>
</dbReference>
<dbReference type="PANTHER" id="PTHR43214">
    <property type="entry name" value="TWO-COMPONENT RESPONSE REGULATOR"/>
    <property type="match status" value="1"/>
</dbReference>
<dbReference type="GO" id="GO:0003677">
    <property type="term" value="F:DNA binding"/>
    <property type="evidence" value="ECO:0007669"/>
    <property type="project" value="UniProtKB-KW"/>
</dbReference>
<dbReference type="InterPro" id="IPR011006">
    <property type="entry name" value="CheY-like_superfamily"/>
</dbReference>
<dbReference type="InterPro" id="IPR039420">
    <property type="entry name" value="WalR-like"/>
</dbReference>
<evidence type="ECO:0000256" key="2">
    <source>
        <dbReference type="ARBA" id="ARBA00022553"/>
    </source>
</evidence>
<comment type="caution">
    <text evidence="10">The sequence shown here is derived from an EMBL/GenBank/DDBJ whole genome shotgun (WGS) entry which is preliminary data.</text>
</comment>
<protein>
    <recommendedName>
        <fullName evidence="1">Stage 0 sporulation protein A homolog</fullName>
    </recommendedName>
</protein>
<evidence type="ECO:0000256" key="1">
    <source>
        <dbReference type="ARBA" id="ARBA00018672"/>
    </source>
</evidence>
<feature type="domain" description="Response regulatory" evidence="9">
    <location>
        <begin position="1"/>
        <end position="109"/>
    </location>
</feature>
<dbReference type="SUPFAM" id="SSF46894">
    <property type="entry name" value="C-terminal effector domain of the bipartite response regulators"/>
    <property type="match status" value="1"/>
</dbReference>
<evidence type="ECO:0000256" key="6">
    <source>
        <dbReference type="ARBA" id="ARBA00024867"/>
    </source>
</evidence>
<evidence type="ECO:0000259" key="9">
    <source>
        <dbReference type="PROSITE" id="PS50110"/>
    </source>
</evidence>
<comment type="function">
    <text evidence="6">May play the central regulatory role in sporulation. It may be an element of the effector pathway responsible for the activation of sporulation genes in response to nutritional stress. Spo0A may act in concert with spo0H (a sigma factor) to control the expression of some genes that are critical to the sporulation process.</text>
</comment>
<dbReference type="Gene3D" id="3.40.50.2300">
    <property type="match status" value="1"/>
</dbReference>
<feature type="domain" description="HTH luxR-type" evidence="8">
    <location>
        <begin position="137"/>
        <end position="202"/>
    </location>
</feature>
<dbReference type="AlphaFoldDB" id="A0A953LIQ2"/>
<keyword evidence="4 10" id="KW-0238">DNA-binding</keyword>
<keyword evidence="5" id="KW-0804">Transcription</keyword>
<keyword evidence="2 7" id="KW-0597">Phosphoprotein</keyword>
<dbReference type="InterPro" id="IPR016032">
    <property type="entry name" value="Sig_transdc_resp-reg_C-effctor"/>
</dbReference>
<accession>A0A953LIQ2</accession>
<organism evidence="10 11">
    <name type="scientific">Symbiobacterium thermophilum</name>
    <dbReference type="NCBI Taxonomy" id="2734"/>
    <lineage>
        <taxon>Bacteria</taxon>
        <taxon>Bacillati</taxon>
        <taxon>Bacillota</taxon>
        <taxon>Clostridia</taxon>
        <taxon>Eubacteriales</taxon>
        <taxon>Symbiobacteriaceae</taxon>
        <taxon>Symbiobacterium</taxon>
    </lineage>
</organism>